<keyword evidence="5 7" id="KW-1133">Transmembrane helix</keyword>
<dbReference type="STRING" id="592010.GCWU000182_001050"/>
<feature type="transmembrane region" description="Helical" evidence="7">
    <location>
        <begin position="424"/>
        <end position="446"/>
    </location>
</feature>
<name>W1Q371_ABIDE</name>
<dbReference type="PANTHER" id="PTHR30489">
    <property type="entry name" value="LIPOPROTEIN-RELEASING SYSTEM TRANSMEMBRANE PROTEIN LOLE"/>
    <property type="match status" value="1"/>
</dbReference>
<dbReference type="Pfam" id="PF02687">
    <property type="entry name" value="FtsX"/>
    <property type="match status" value="1"/>
</dbReference>
<evidence type="ECO:0000256" key="4">
    <source>
        <dbReference type="ARBA" id="ARBA00022692"/>
    </source>
</evidence>
<keyword evidence="11" id="KW-1185">Reference proteome</keyword>
<accession>W1Q371</accession>
<gene>
    <name evidence="10" type="ORF">GCWU000182_001050</name>
</gene>
<dbReference type="GeneID" id="84817587"/>
<evidence type="ECO:0000313" key="10">
    <source>
        <dbReference type="EMBL" id="ESK65576.1"/>
    </source>
</evidence>
<comment type="similarity">
    <text evidence="2">Belongs to the ABC-4 integral membrane protein family. LolC/E subfamily.</text>
</comment>
<dbReference type="Pfam" id="PF12704">
    <property type="entry name" value="MacB_PCD"/>
    <property type="match status" value="1"/>
</dbReference>
<dbReference type="InterPro" id="IPR051447">
    <property type="entry name" value="Lipoprotein-release_system"/>
</dbReference>
<dbReference type="EMBL" id="ACIN03000007">
    <property type="protein sequence ID" value="ESK65576.1"/>
    <property type="molecule type" value="Genomic_DNA"/>
</dbReference>
<dbReference type="HOGENOM" id="CLU_039499_2_0_9"/>
<evidence type="ECO:0000256" key="7">
    <source>
        <dbReference type="SAM" id="Phobius"/>
    </source>
</evidence>
<reference evidence="10" key="1">
    <citation type="submission" date="2013-06" db="EMBL/GenBank/DDBJ databases">
        <authorList>
            <person name="Weinstock G."/>
            <person name="Sodergren E."/>
            <person name="Clifton S."/>
            <person name="Fulton L."/>
            <person name="Fulton B."/>
            <person name="Courtney L."/>
            <person name="Fronick C."/>
            <person name="Harrison M."/>
            <person name="Strong C."/>
            <person name="Farmer C."/>
            <person name="Delahaunty K."/>
            <person name="Markovic C."/>
            <person name="Hall O."/>
            <person name="Minx P."/>
            <person name="Tomlinson C."/>
            <person name="Mitreva M."/>
            <person name="Nelson J."/>
            <person name="Hou S."/>
            <person name="Wollam A."/>
            <person name="Pepin K.H."/>
            <person name="Johnson M."/>
            <person name="Bhonagiri V."/>
            <person name="Nash W.E."/>
            <person name="Warren W."/>
            <person name="Chinwalla A."/>
            <person name="Mardis E.R."/>
            <person name="Wilson R.K."/>
        </authorList>
    </citation>
    <scope>NUCLEOTIDE SEQUENCE [LARGE SCALE GENOMIC DNA]</scope>
    <source>
        <strain evidence="10">ATCC 49176</strain>
    </source>
</reference>
<evidence type="ECO:0000313" key="11">
    <source>
        <dbReference type="Proteomes" id="UP000019050"/>
    </source>
</evidence>
<evidence type="ECO:0000256" key="5">
    <source>
        <dbReference type="ARBA" id="ARBA00022989"/>
    </source>
</evidence>
<dbReference type="InterPro" id="IPR025857">
    <property type="entry name" value="MacB_PCD"/>
</dbReference>
<dbReference type="eggNOG" id="COG0577">
    <property type="taxonomic scope" value="Bacteria"/>
</dbReference>
<dbReference type="AlphaFoldDB" id="W1Q371"/>
<feature type="transmembrane region" description="Helical" evidence="7">
    <location>
        <begin position="304"/>
        <end position="323"/>
    </location>
</feature>
<feature type="domain" description="ABC3 transporter permease C-terminal" evidence="8">
    <location>
        <begin position="305"/>
        <end position="451"/>
    </location>
</feature>
<evidence type="ECO:0000256" key="3">
    <source>
        <dbReference type="ARBA" id="ARBA00022475"/>
    </source>
</evidence>
<keyword evidence="4 7" id="KW-0812">Transmembrane</keyword>
<dbReference type="RefSeq" id="WP_023391695.1">
    <property type="nucleotide sequence ID" value="NZ_KI535340.1"/>
</dbReference>
<comment type="subcellular location">
    <subcellularLocation>
        <location evidence="1">Cell membrane</location>
        <topology evidence="1">Multi-pass membrane protein</topology>
    </subcellularLocation>
</comment>
<dbReference type="Proteomes" id="UP000019050">
    <property type="component" value="Unassembled WGS sequence"/>
</dbReference>
<feature type="domain" description="MacB-like periplasmic core" evidence="9">
    <location>
        <begin position="72"/>
        <end position="239"/>
    </location>
</feature>
<dbReference type="InterPro" id="IPR003838">
    <property type="entry name" value="ABC3_permease_C"/>
</dbReference>
<evidence type="ECO:0000256" key="2">
    <source>
        <dbReference type="ARBA" id="ARBA00005236"/>
    </source>
</evidence>
<evidence type="ECO:0000259" key="8">
    <source>
        <dbReference type="Pfam" id="PF02687"/>
    </source>
</evidence>
<evidence type="ECO:0000256" key="6">
    <source>
        <dbReference type="ARBA" id="ARBA00023136"/>
    </source>
</evidence>
<proteinExistence type="inferred from homology"/>
<feature type="transmembrane region" description="Helical" evidence="7">
    <location>
        <begin position="344"/>
        <end position="366"/>
    </location>
</feature>
<keyword evidence="6 7" id="KW-0472">Membrane</keyword>
<comment type="caution">
    <text evidence="10">The sequence shown here is derived from an EMBL/GenBank/DDBJ whole genome shotgun (WGS) entry which is preliminary data.</text>
</comment>
<dbReference type="OrthoDB" id="9812886at2"/>
<protein>
    <submittedName>
        <fullName evidence="10">Transmembrane protein Vexp3 family protein</fullName>
    </submittedName>
</protein>
<evidence type="ECO:0000256" key="1">
    <source>
        <dbReference type="ARBA" id="ARBA00004651"/>
    </source>
</evidence>
<evidence type="ECO:0000259" key="9">
    <source>
        <dbReference type="Pfam" id="PF12704"/>
    </source>
</evidence>
<dbReference type="GO" id="GO:0098797">
    <property type="term" value="C:plasma membrane protein complex"/>
    <property type="evidence" value="ECO:0007669"/>
    <property type="project" value="TreeGrafter"/>
</dbReference>
<dbReference type="PANTHER" id="PTHR30489:SF0">
    <property type="entry name" value="LIPOPROTEIN-RELEASING SYSTEM TRANSMEMBRANE PROTEIN LOLE"/>
    <property type="match status" value="1"/>
</dbReference>
<sequence length="459" mass="50371">MRLLNNAWAYVWRKKFKTLIIFLILLVMSTVSLSSLAVKRATDVASKETFKGISSSFSMEIDRRNNQGTNRGSGNLRGKDIAAIQGLDGISQVVKRMGIVADLVDKELVSQDGLPRIDADRQRRFGKAAMLTGTNDSSLDDRFSAETFKLVEGRHIKPEDKNVAMVHEEFAKKNGLKVGDTLKLKSNIYDADNEKQANETTEVTIVGTFSGKNKGGVTAIQELYQNNLLTDLGTTQKLYGYTDETAIYQDASFFVDGNHDLDKIMSEAKKLSINWRAYSLVKSSQNFPSLQKSIGLVYGMTDKLLLGSLIFSGVVLMLILFLWMNGRRKEMGIRLSLGMTKPQILAQFLVEVLMVSLASFVGAFLLGGPVSQWVGNTILGSVNQSIGQQLATEAKNTTLGGGAAIDSFNKTLTELSIQVQAMDMVWVVALGLVVILVAVLLASITLMRKQPKSLLADHQ</sequence>
<keyword evidence="3" id="KW-1003">Cell membrane</keyword>
<organism evidence="10 11">
    <name type="scientific">Abiotrophia defectiva ATCC 49176</name>
    <dbReference type="NCBI Taxonomy" id="592010"/>
    <lineage>
        <taxon>Bacteria</taxon>
        <taxon>Bacillati</taxon>
        <taxon>Bacillota</taxon>
        <taxon>Bacilli</taxon>
        <taxon>Lactobacillales</taxon>
        <taxon>Aerococcaceae</taxon>
        <taxon>Abiotrophia</taxon>
    </lineage>
</organism>
<dbReference type="GO" id="GO:0044874">
    <property type="term" value="P:lipoprotein localization to outer membrane"/>
    <property type="evidence" value="ECO:0007669"/>
    <property type="project" value="TreeGrafter"/>
</dbReference>